<dbReference type="InterPro" id="IPR025160">
    <property type="entry name" value="AATF"/>
</dbReference>
<accession>A0A1B0B7K1</accession>
<evidence type="ECO:0000256" key="2">
    <source>
        <dbReference type="SAM" id="MobiDB-lite"/>
    </source>
</evidence>
<proteinExistence type="inferred from homology"/>
<protein>
    <submittedName>
        <fullName evidence="5">Uncharacterized protein</fullName>
    </submittedName>
</protein>
<dbReference type="EnsemblMetazoa" id="GPPI021438-RA">
    <property type="protein sequence ID" value="GPPI021438-PA"/>
    <property type="gene ID" value="GPPI021438"/>
</dbReference>
<name>A0A1B0B7K1_9MUSC</name>
<keyword evidence="6" id="KW-1185">Reference proteome</keyword>
<sequence>MYKKRKNEQKTVAEKVADLIIHPNGNESDEETTAIEEIAKPLVAEFDDDEYQLPEDARATEFRKKNMILLSEQSVRYKGKITSRKELEASDSEDDSDEGSEQNVPAFSDSNEESTSANQSKIEYENSSSEDVDDETEMSEFTEESEDDIEEETKDDNHLFNKANYETEIQKGVCVQNQLRIWERLLELRIHSQKILTKANELPKPEEMQDCLKHQQNFADIVNPSLKLLNQLIDLQDYFTNQFSELKRVARVGDKRPYPFTIDEVQSEHPLKQINESLQERFENFRSYRNEILAKWDDRTKLLYPGAGGRKKFPEEYDIIKKIDNALMNKSTLIKKSQQLHNESLHKNENNDPMEKSEIILNPNVYDDSDFYHQQLRELIEYKTSTSTSLSEVTKQFMELQKVRQKMKKKIDTRASKGRKIRYVVHKKLINFMAPHDNTSWSEESKDELFKSLFV</sequence>
<dbReference type="GO" id="GO:0005730">
    <property type="term" value="C:nucleolus"/>
    <property type="evidence" value="ECO:0007669"/>
    <property type="project" value="TreeGrafter"/>
</dbReference>
<feature type="region of interest" description="Disordered" evidence="2">
    <location>
        <begin position="80"/>
        <end position="158"/>
    </location>
</feature>
<feature type="domain" description="AATF leucine zipper-containing" evidence="4">
    <location>
        <begin position="168"/>
        <end position="299"/>
    </location>
</feature>
<dbReference type="Pfam" id="PF08164">
    <property type="entry name" value="TRAUB"/>
    <property type="match status" value="1"/>
</dbReference>
<dbReference type="VEuPathDB" id="VectorBase:GPPI021438"/>
<reference evidence="5" key="2">
    <citation type="submission" date="2020-05" db="UniProtKB">
        <authorList>
            <consortium name="EnsemblMetazoa"/>
        </authorList>
    </citation>
    <scope>IDENTIFICATION</scope>
    <source>
        <strain evidence="5">IAEA</strain>
    </source>
</reference>
<evidence type="ECO:0000259" key="4">
    <source>
        <dbReference type="Pfam" id="PF13339"/>
    </source>
</evidence>
<dbReference type="InterPro" id="IPR012617">
    <property type="entry name" value="AATF_C"/>
</dbReference>
<dbReference type="Pfam" id="PF13339">
    <property type="entry name" value="AATF-Che1"/>
    <property type="match status" value="1"/>
</dbReference>
<evidence type="ECO:0000313" key="5">
    <source>
        <dbReference type="EnsemblMetazoa" id="GPPI021438-PA"/>
    </source>
</evidence>
<dbReference type="GO" id="GO:0006357">
    <property type="term" value="P:regulation of transcription by RNA polymerase II"/>
    <property type="evidence" value="ECO:0007669"/>
    <property type="project" value="TreeGrafter"/>
</dbReference>
<feature type="compositionally biased region" description="Polar residues" evidence="2">
    <location>
        <begin position="102"/>
        <end position="127"/>
    </location>
</feature>
<dbReference type="EMBL" id="JXJN01009680">
    <property type="status" value="NOT_ANNOTATED_CDS"/>
    <property type="molecule type" value="Genomic_DNA"/>
</dbReference>
<dbReference type="PANTHER" id="PTHR15565:SF0">
    <property type="entry name" value="PROTEIN AATF"/>
    <property type="match status" value="1"/>
</dbReference>
<reference evidence="6" key="1">
    <citation type="submission" date="2015-01" db="EMBL/GenBank/DDBJ databases">
        <authorList>
            <person name="Aksoy S."/>
            <person name="Warren W."/>
            <person name="Wilson R.K."/>
        </authorList>
    </citation>
    <scope>NUCLEOTIDE SEQUENCE [LARGE SCALE GENOMIC DNA]</scope>
    <source>
        <strain evidence="6">IAEA</strain>
    </source>
</reference>
<organism evidence="5 6">
    <name type="scientific">Glossina palpalis gambiensis</name>
    <dbReference type="NCBI Taxonomy" id="67801"/>
    <lineage>
        <taxon>Eukaryota</taxon>
        <taxon>Metazoa</taxon>
        <taxon>Ecdysozoa</taxon>
        <taxon>Arthropoda</taxon>
        <taxon>Hexapoda</taxon>
        <taxon>Insecta</taxon>
        <taxon>Pterygota</taxon>
        <taxon>Neoptera</taxon>
        <taxon>Endopterygota</taxon>
        <taxon>Diptera</taxon>
        <taxon>Brachycera</taxon>
        <taxon>Muscomorpha</taxon>
        <taxon>Hippoboscoidea</taxon>
        <taxon>Glossinidae</taxon>
        <taxon>Glossina</taxon>
    </lineage>
</organism>
<dbReference type="Proteomes" id="UP000092460">
    <property type="component" value="Unassembled WGS sequence"/>
</dbReference>
<feature type="compositionally biased region" description="Acidic residues" evidence="2">
    <location>
        <begin position="89"/>
        <end position="100"/>
    </location>
</feature>
<dbReference type="PANTHER" id="PTHR15565">
    <property type="entry name" value="AATF PROTEIN APOPTOSIS ANTAGONIZING TRANSCRIPTION FACTOR"/>
    <property type="match status" value="1"/>
</dbReference>
<dbReference type="STRING" id="67801.A0A1B0B7K1"/>
<dbReference type="InterPro" id="IPR039223">
    <property type="entry name" value="AATF/Bfr2"/>
</dbReference>
<evidence type="ECO:0000313" key="6">
    <source>
        <dbReference type="Proteomes" id="UP000092460"/>
    </source>
</evidence>
<comment type="similarity">
    <text evidence="1">Belongs to the AATF family.</text>
</comment>
<feature type="domain" description="Apoptosis-antagonizing transcription factor C-terminal" evidence="3">
    <location>
        <begin position="372"/>
        <end position="454"/>
    </location>
</feature>
<feature type="compositionally biased region" description="Acidic residues" evidence="2">
    <location>
        <begin position="128"/>
        <end position="154"/>
    </location>
</feature>
<evidence type="ECO:0000259" key="3">
    <source>
        <dbReference type="Pfam" id="PF08164"/>
    </source>
</evidence>
<dbReference type="AlphaFoldDB" id="A0A1B0B7K1"/>
<evidence type="ECO:0000256" key="1">
    <source>
        <dbReference type="ARBA" id="ARBA00008966"/>
    </source>
</evidence>